<keyword evidence="1" id="KW-0175">Coiled coil</keyword>
<dbReference type="PANTHER" id="PTHR12436:SF3">
    <property type="entry name" value="GERMINAL-CENTER ASSOCIATED NUCLEAR PROTEIN"/>
    <property type="match status" value="1"/>
</dbReference>
<dbReference type="GO" id="GO:0070390">
    <property type="term" value="C:transcription export complex 2"/>
    <property type="evidence" value="ECO:0007669"/>
    <property type="project" value="TreeGrafter"/>
</dbReference>
<feature type="region of interest" description="Disordered" evidence="2">
    <location>
        <begin position="996"/>
        <end position="1026"/>
    </location>
</feature>
<dbReference type="GO" id="GO:0006406">
    <property type="term" value="P:mRNA export from nucleus"/>
    <property type="evidence" value="ECO:0007669"/>
    <property type="project" value="TreeGrafter"/>
</dbReference>
<dbReference type="AlphaFoldDB" id="A0AAD9Q8T0"/>
<evidence type="ECO:0000313" key="5">
    <source>
        <dbReference type="EMBL" id="KAK2556435.1"/>
    </source>
</evidence>
<reference evidence="5" key="2">
    <citation type="journal article" date="2023" name="Science">
        <title>Genomic signatures of disease resistance in endangered staghorn corals.</title>
        <authorList>
            <person name="Vollmer S.V."/>
            <person name="Selwyn J.D."/>
            <person name="Despard B.A."/>
            <person name="Roesel C.L."/>
        </authorList>
    </citation>
    <scope>NUCLEOTIDE SEQUENCE</scope>
    <source>
        <strain evidence="5">K2</strain>
    </source>
</reference>
<keyword evidence="6" id="KW-1185">Reference proteome</keyword>
<feature type="compositionally biased region" description="Polar residues" evidence="2">
    <location>
        <begin position="996"/>
        <end position="1024"/>
    </location>
</feature>
<accession>A0AAD9Q8T0</accession>
<dbReference type="InterPro" id="IPR045107">
    <property type="entry name" value="SAC3/GANP/THP3"/>
</dbReference>
<feature type="domain" description="Germinal-centre associated nuclear protein MCM3AP" evidence="4">
    <location>
        <begin position="462"/>
        <end position="967"/>
    </location>
</feature>
<dbReference type="Pfam" id="PF16769">
    <property type="entry name" value="MCM3AP_GANP"/>
    <property type="match status" value="1"/>
</dbReference>
<dbReference type="Proteomes" id="UP001249851">
    <property type="component" value="Unassembled WGS sequence"/>
</dbReference>
<protein>
    <submittedName>
        <fullName evidence="5">Germinal-center associated nuclear protein</fullName>
    </submittedName>
</protein>
<evidence type="ECO:0000256" key="2">
    <source>
        <dbReference type="SAM" id="MobiDB-lite"/>
    </source>
</evidence>
<evidence type="ECO:0000259" key="4">
    <source>
        <dbReference type="Pfam" id="PF16769"/>
    </source>
</evidence>
<gene>
    <name evidence="5" type="ORF">P5673_021674</name>
</gene>
<sequence>MTFRAEVQKSTEVGFAMDVFYALNSNNFVRFFRLLRNSAYLSACLLHRYFPQIRSRAIQTLNHSLTVPNRTTPFQLKDLVDILAFEDEAEAGEFCVYYGLSVTGDCVNFQRSSFIEPETRFPMKRALNLIESKRNCSIGEIVYNSPLPAPPQHQPHLSFDTEGRYVGNIDELIAPLCKENIPQEERQVSIQEAARDAARQPLPPQQPPKTRVIYSWEEITKFNEALFLEVMNEMCSEITKEAMDNVHCYLELSLEINDFFHEHSLAEFIRETASSVIEEEKNNKRISEENAATKERVAGVICGEVTEELISLEYRRIAAQIVRQVQEEILRKAKEKVTMEICLGLIEEGVGDETRDLAVDVLEEEKAERDAKLQILATQVIRNRTARYFKRWLKFFQDRVHLKDLLSSFPPGPPIRDTEEQLYYLVGKSRQNISMATIRTDVNERAIHNALEKRQVEIERIRKHACRPLDIPSLLADSLRKEPVAERLVSRSPIQWKLLLSLPAGSEEADFSDGDKRRFISFVIKEKFKRGMYPLPNSIPRGLKKKIDLLSLYRTETGNYPTQRIIFKICTKACYGVLTNTEMREVRESGEFVGACAVLFVVDVRELLNHQAAREAYIRLRRLLESKPLQPSLPVAVVAIDSDSTAPNEVFALSRLGIDHLRNDGLLSVCKLFSARSHAPLDDLSEMLRLAVTWLGGSMLVSGLPRTDNLVNFIEDGLQKEFYVAVSEDMYLRKQAKLEEQCPEAIVELFNCVLDHLAATVSSQSLQHISWPVSDFALGEKEEQGEPRVTWNCHENLLSLRSCIEALKLPPPPPAAADGTWASESQLCLKYARSLSPKAVGLLNRVQWILARAKRLLSEIDFLSPRPRPSPSASQVPWPLVLDACVNFRLDSLHSDPTLGKKSVYFLEEERESFVQPKLWTQSAKMSKEEATIARNALRLESSQTKKNMATKLHESYLDIEKKLEEINVSSQFDSCSKSLLTSLVTQSHAVMPLHTVTTPSQNVTPSSVTPSAGSESPLASSDSAVKATSERLKAAVEEAKMQSERFEDLLKNALGDAERSIEFGPRATWRKRKTQSVDVPIFFRRRDLGNGLGLETCWSFVFKARPVGKLVCIRYLHIEQQLWKTVLEIMIAYLESFAIKINIISK</sequence>
<dbReference type="Pfam" id="PF03399">
    <property type="entry name" value="SAC3_GANP"/>
    <property type="match status" value="1"/>
</dbReference>
<feature type="domain" description="SAC3/GANP/THP3 conserved" evidence="3">
    <location>
        <begin position="3"/>
        <end position="103"/>
    </location>
</feature>
<dbReference type="InterPro" id="IPR031907">
    <property type="entry name" value="MCM3AP_GANP"/>
</dbReference>
<dbReference type="PANTHER" id="PTHR12436">
    <property type="entry name" value="80 KDA MCM3-ASSOCIATED PROTEIN"/>
    <property type="match status" value="1"/>
</dbReference>
<reference evidence="5" key="1">
    <citation type="journal article" date="2023" name="G3 (Bethesda)">
        <title>Whole genome assembly and annotation of the endangered Caribbean coral Acropora cervicornis.</title>
        <authorList>
            <person name="Selwyn J.D."/>
            <person name="Vollmer S.V."/>
        </authorList>
    </citation>
    <scope>NUCLEOTIDE SEQUENCE</scope>
    <source>
        <strain evidence="5">K2</strain>
    </source>
</reference>
<dbReference type="GO" id="GO:0005737">
    <property type="term" value="C:cytoplasm"/>
    <property type="evidence" value="ECO:0007669"/>
    <property type="project" value="TreeGrafter"/>
</dbReference>
<evidence type="ECO:0000256" key="1">
    <source>
        <dbReference type="SAM" id="Coils"/>
    </source>
</evidence>
<evidence type="ECO:0000259" key="3">
    <source>
        <dbReference type="Pfam" id="PF03399"/>
    </source>
</evidence>
<feature type="coiled-coil region" evidence="1">
    <location>
        <begin position="1030"/>
        <end position="1057"/>
    </location>
</feature>
<organism evidence="5 6">
    <name type="scientific">Acropora cervicornis</name>
    <name type="common">Staghorn coral</name>
    <dbReference type="NCBI Taxonomy" id="6130"/>
    <lineage>
        <taxon>Eukaryota</taxon>
        <taxon>Metazoa</taxon>
        <taxon>Cnidaria</taxon>
        <taxon>Anthozoa</taxon>
        <taxon>Hexacorallia</taxon>
        <taxon>Scleractinia</taxon>
        <taxon>Astrocoeniina</taxon>
        <taxon>Acroporidae</taxon>
        <taxon>Acropora</taxon>
    </lineage>
</organism>
<comment type="caution">
    <text evidence="5">The sequence shown here is derived from an EMBL/GenBank/DDBJ whole genome shotgun (WGS) entry which is preliminary data.</text>
</comment>
<dbReference type="Gene3D" id="1.25.40.990">
    <property type="match status" value="1"/>
</dbReference>
<dbReference type="EMBL" id="JARQWQ010000056">
    <property type="protein sequence ID" value="KAK2556435.1"/>
    <property type="molecule type" value="Genomic_DNA"/>
</dbReference>
<proteinExistence type="predicted"/>
<evidence type="ECO:0000313" key="6">
    <source>
        <dbReference type="Proteomes" id="UP001249851"/>
    </source>
</evidence>
<name>A0AAD9Q8T0_ACRCE</name>
<dbReference type="InterPro" id="IPR005062">
    <property type="entry name" value="SAC3/GANP/THP3_conserved"/>
</dbReference>